<dbReference type="PRINTS" id="PR00111">
    <property type="entry name" value="ABHYDROLASE"/>
</dbReference>
<dbReference type="InterPro" id="IPR000073">
    <property type="entry name" value="AB_hydrolase_1"/>
</dbReference>
<evidence type="ECO:0000313" key="2">
    <source>
        <dbReference type="EMBL" id="GAC58097.1"/>
    </source>
</evidence>
<dbReference type="GO" id="GO:0016787">
    <property type="term" value="F:hydrolase activity"/>
    <property type="evidence" value="ECO:0007669"/>
    <property type="project" value="UniProtKB-KW"/>
</dbReference>
<feature type="domain" description="AB hydrolase-1" evidence="1">
    <location>
        <begin position="31"/>
        <end position="275"/>
    </location>
</feature>
<dbReference type="eggNOG" id="COG2267">
    <property type="taxonomic scope" value="Bacteria"/>
</dbReference>
<organism evidence="2 3">
    <name type="scientific">Gordonia hirsuta DSM 44140 = NBRC 16056</name>
    <dbReference type="NCBI Taxonomy" id="1121927"/>
    <lineage>
        <taxon>Bacteria</taxon>
        <taxon>Bacillati</taxon>
        <taxon>Actinomycetota</taxon>
        <taxon>Actinomycetes</taxon>
        <taxon>Mycobacteriales</taxon>
        <taxon>Gordoniaceae</taxon>
        <taxon>Gordonia</taxon>
    </lineage>
</organism>
<evidence type="ECO:0000313" key="3">
    <source>
        <dbReference type="Proteomes" id="UP000053405"/>
    </source>
</evidence>
<accession>L7LDF9</accession>
<dbReference type="PANTHER" id="PTHR43194:SF2">
    <property type="entry name" value="PEROXISOMAL MEMBRANE PROTEIN LPX1"/>
    <property type="match status" value="1"/>
</dbReference>
<keyword evidence="2" id="KW-0378">Hydrolase</keyword>
<dbReference type="Proteomes" id="UP000053405">
    <property type="component" value="Unassembled WGS sequence"/>
</dbReference>
<sequence>MAVERHYEVNVSGVVRVSVVDSGPSAPVATVILLHSWAMSSSVWDEVTIQLERVSPRLRVIAYDCRGHGASDPVDGTLTSLGDDLAAVIERLVPDGPLVLVGHGMGGSAVLSLGLAHRDLVDDRVGGVVLVSTSAEPLVPEERQWRGFRTLSRMNTELLRRGGIPSKPAPVIRRAVRGLYGRDVDRRPVDTTIMQAAHSHPPALSSLLRDLLDVDLSPALEAYAGKPAAVVVGGSDRVVSNQQIRRTAAELLGSRHVLIPGAGHMLPTECPVDLAMVIGGVALEVVGMAGSRTVGAASGRAGDEMAGDR</sequence>
<dbReference type="Gene3D" id="3.40.50.1820">
    <property type="entry name" value="alpha/beta hydrolase"/>
    <property type="match status" value="1"/>
</dbReference>
<dbReference type="Pfam" id="PF12697">
    <property type="entry name" value="Abhydrolase_6"/>
    <property type="match status" value="1"/>
</dbReference>
<proteinExistence type="predicted"/>
<protein>
    <submittedName>
        <fullName evidence="2">Putative hydrolase</fullName>
    </submittedName>
</protein>
<dbReference type="SUPFAM" id="SSF53474">
    <property type="entry name" value="alpha/beta-Hydrolases"/>
    <property type="match status" value="1"/>
</dbReference>
<evidence type="ECO:0000259" key="1">
    <source>
        <dbReference type="Pfam" id="PF12697"/>
    </source>
</evidence>
<dbReference type="InterPro" id="IPR029058">
    <property type="entry name" value="AB_hydrolase_fold"/>
</dbReference>
<dbReference type="InterPro" id="IPR050228">
    <property type="entry name" value="Carboxylesterase_BioH"/>
</dbReference>
<dbReference type="AlphaFoldDB" id="L7LDF9"/>
<reference evidence="2 3" key="1">
    <citation type="submission" date="2012-12" db="EMBL/GenBank/DDBJ databases">
        <title>Whole genome shotgun sequence of Gordonia hirsuta NBRC 16056.</title>
        <authorList>
            <person name="Isaki-Nakamura S."/>
            <person name="Hosoyama A."/>
            <person name="Tsuchikane K."/>
            <person name="Katsumata H."/>
            <person name="Baba S."/>
            <person name="Yamazaki S."/>
            <person name="Fujita N."/>
        </authorList>
    </citation>
    <scope>NUCLEOTIDE SEQUENCE [LARGE SCALE GENOMIC DNA]</scope>
    <source>
        <strain evidence="2 3">NBRC 16056</strain>
    </source>
</reference>
<name>L7LDF9_9ACTN</name>
<dbReference type="EMBL" id="BANT01000030">
    <property type="protein sequence ID" value="GAC58097.1"/>
    <property type="molecule type" value="Genomic_DNA"/>
</dbReference>
<dbReference type="STRING" id="1121927.GOHSU_30_00210"/>
<dbReference type="PANTHER" id="PTHR43194">
    <property type="entry name" value="HYDROLASE ALPHA/BETA FOLD FAMILY"/>
    <property type="match status" value="1"/>
</dbReference>
<gene>
    <name evidence="2" type="ORF">GOHSU_30_00210</name>
</gene>
<keyword evidence="3" id="KW-1185">Reference proteome</keyword>
<comment type="caution">
    <text evidence="2">The sequence shown here is derived from an EMBL/GenBank/DDBJ whole genome shotgun (WGS) entry which is preliminary data.</text>
</comment>